<evidence type="ECO:0000313" key="3">
    <source>
        <dbReference type="Proteomes" id="UP000094828"/>
    </source>
</evidence>
<evidence type="ECO:0000259" key="1">
    <source>
        <dbReference type="Pfam" id="PF12708"/>
    </source>
</evidence>
<proteinExistence type="predicted"/>
<dbReference type="InterPro" id="IPR024535">
    <property type="entry name" value="RHGA/B-epi-like_pectate_lyase"/>
</dbReference>
<reference evidence="2 3" key="1">
    <citation type="submission" date="2016-05" db="EMBL/GenBank/DDBJ databases">
        <title>Genomic and physiological characterization of Planctopirus sp. isolated from fresh water lake.</title>
        <authorList>
            <person name="Subhash Y."/>
            <person name="Ramana C."/>
        </authorList>
    </citation>
    <scope>NUCLEOTIDE SEQUENCE [LARGE SCALE GENOMIC DNA]</scope>
    <source>
        <strain evidence="2 3">JC280</strain>
    </source>
</reference>
<accession>A0A1C3EH70</accession>
<dbReference type="AlphaFoldDB" id="A0A1C3EH70"/>
<dbReference type="Proteomes" id="UP000094828">
    <property type="component" value="Unassembled WGS sequence"/>
</dbReference>
<gene>
    <name evidence="2" type="ORF">A6X21_19745</name>
</gene>
<keyword evidence="3" id="KW-1185">Reference proteome</keyword>
<name>A0A1C3EH70_9PLAN</name>
<dbReference type="InterPro" id="IPR013320">
    <property type="entry name" value="ConA-like_dom_sf"/>
</dbReference>
<dbReference type="EMBL" id="LYDR01000063">
    <property type="protein sequence ID" value="ODA32595.1"/>
    <property type="molecule type" value="Genomic_DNA"/>
</dbReference>
<dbReference type="InterPro" id="IPR012334">
    <property type="entry name" value="Pectin_lyas_fold"/>
</dbReference>
<comment type="caution">
    <text evidence="2">The sequence shown here is derived from an EMBL/GenBank/DDBJ whole genome shotgun (WGS) entry which is preliminary data.</text>
</comment>
<dbReference type="Pfam" id="PF13385">
    <property type="entry name" value="Laminin_G_3"/>
    <property type="match status" value="1"/>
</dbReference>
<sequence>MCLENCEKINSMHGGAISPDRILSDVERLEGGTLPMIQRHFLLCLQSFATKVLIAACISQFAFILACTASKADDQPVPVATGEVESLQWSFEDKLAAVSNTTKIPLEPLSSSVTGTFPMNDDTPGEFIYDPLTKKSRHNRHSVSFSESHESSRPLVYELPRSIWEKASRGFTLECFIHPADEAGNNALICGFPGEEKSSSQLALEWNWNPNHHVTFHGFGYRMPDGRQERFPVGHYLSSSRLQREKNPWRHLALVYDRQASMLTCWIDYHLSKSIEVKGLPIPSLGNFYIGGSQDRWGVHGKIDEVRLVTKALDPSHFQRARKDAIEAVDFVSTQNIVPADSGCYDVKRHFGAAGDGRTDDTAAINAAFAHLADKVPLARNTLVFPEGVYLVSDMLYCSRFIDIKGAGPDKTILRLKDQVFINQDSPKPVLRMSSTSGAPGSHPWVNGSSIALYLEGMTIDTGKGNPGAKGLEYHSNNLGRLEHIVIRSGDGSGLVGLDLTHHDVGPALAKHVSISGFDVGVAINYQEYSHTFEHLTLKNQRVVGFRNRGNIVAIRGLKSENQVPAIETVGANSMVTLLDSELMGGSNSANAIESAGALYACRVRTSGYRHAVHQQGLSKPPVEYAEQIVEGPWIEELTGQKVVQGFGHPAGSLRLKIEETPDPELPPTKEWVNLLRYAHRVVDDNWSLALQAAVDDGARVVYLPANERFQWKTPVKLHAPLERIVGFGHEIGWHPNVWSRSGDYEQTNAQAAPPPLLIYDEQQAGHTLVFDRLECQHLQHASPATLVLRSSSPRRYSTATGGSGGKLFAEDVGGADWHFDHPQSVWVRQWNPESHAAGPCIHSRGATIWSLGFKTEYESQKLLAEAGAKTEILGAFIYPIGKIPEERPVFENRDSQLSLIYGLSVYQSNHAVQIIDQQGSEQRHVKNEALLWVGSRGRMDLYTSSGQVLPK</sequence>
<dbReference type="OrthoDB" id="207280at2"/>
<organism evidence="2 3">
    <name type="scientific">Planctopirus hydrillae</name>
    <dbReference type="NCBI Taxonomy" id="1841610"/>
    <lineage>
        <taxon>Bacteria</taxon>
        <taxon>Pseudomonadati</taxon>
        <taxon>Planctomycetota</taxon>
        <taxon>Planctomycetia</taxon>
        <taxon>Planctomycetales</taxon>
        <taxon>Planctomycetaceae</taxon>
        <taxon>Planctopirus</taxon>
    </lineage>
</organism>
<evidence type="ECO:0000313" key="2">
    <source>
        <dbReference type="EMBL" id="ODA32595.1"/>
    </source>
</evidence>
<protein>
    <recommendedName>
        <fullName evidence="1">Rhamnogalacturonase A/B/Epimerase-like pectate lyase domain-containing protein</fullName>
    </recommendedName>
</protein>
<dbReference type="SUPFAM" id="SSF49899">
    <property type="entry name" value="Concanavalin A-like lectins/glucanases"/>
    <property type="match status" value="1"/>
</dbReference>
<dbReference type="InterPro" id="IPR011050">
    <property type="entry name" value="Pectin_lyase_fold/virulence"/>
</dbReference>
<dbReference type="SUPFAM" id="SSF51126">
    <property type="entry name" value="Pectin lyase-like"/>
    <property type="match status" value="1"/>
</dbReference>
<dbReference type="Gene3D" id="2.60.120.200">
    <property type="match status" value="1"/>
</dbReference>
<dbReference type="Gene3D" id="2.160.20.10">
    <property type="entry name" value="Single-stranded right-handed beta-helix, Pectin lyase-like"/>
    <property type="match status" value="1"/>
</dbReference>
<dbReference type="Pfam" id="PF12708">
    <property type="entry name" value="Pect-lyase_RHGA_epim"/>
    <property type="match status" value="1"/>
</dbReference>
<dbReference type="STRING" id="1841610.A6X21_19745"/>
<feature type="domain" description="Rhamnogalacturonase A/B/Epimerase-like pectate lyase" evidence="1">
    <location>
        <begin position="349"/>
        <end position="561"/>
    </location>
</feature>